<dbReference type="VEuPathDB" id="FungiDB:PV07_00713"/>
<dbReference type="GO" id="GO:0034475">
    <property type="term" value="P:U4 snRNA 3'-end processing"/>
    <property type="evidence" value="ECO:0007669"/>
    <property type="project" value="TreeGrafter"/>
</dbReference>
<feature type="domain" description="Exoribonuclease phosphorolytic" evidence="10">
    <location>
        <begin position="38"/>
        <end position="193"/>
    </location>
</feature>
<dbReference type="InterPro" id="IPR020568">
    <property type="entry name" value="Ribosomal_Su5_D2-typ_SF"/>
</dbReference>
<comment type="subcellular location">
    <subcellularLocation>
        <location evidence="2">Cytoplasm</location>
    </subcellularLocation>
    <subcellularLocation>
        <location evidence="1">Nucleus</location>
    </subcellularLocation>
</comment>
<dbReference type="AlphaFoldDB" id="A0A0D2CRU0"/>
<dbReference type="PANTHER" id="PTHR11953:SF2">
    <property type="entry name" value="EXOSOME COMPLEX COMPONENT MTR3"/>
    <property type="match status" value="1"/>
</dbReference>
<evidence type="ECO:0000313" key="12">
    <source>
        <dbReference type="Proteomes" id="UP000054466"/>
    </source>
</evidence>
<dbReference type="EMBL" id="KN847040">
    <property type="protein sequence ID" value="KIW33898.1"/>
    <property type="molecule type" value="Genomic_DNA"/>
</dbReference>
<evidence type="ECO:0000256" key="7">
    <source>
        <dbReference type="ARBA" id="ARBA00022884"/>
    </source>
</evidence>
<proteinExistence type="inferred from homology"/>
<dbReference type="STRING" id="569365.A0A0D2CRU0"/>
<dbReference type="RefSeq" id="XP_016254114.1">
    <property type="nucleotide sequence ID" value="XM_016387186.1"/>
</dbReference>
<dbReference type="GO" id="GO:0000176">
    <property type="term" value="C:nuclear exosome (RNase complex)"/>
    <property type="evidence" value="ECO:0007669"/>
    <property type="project" value="TreeGrafter"/>
</dbReference>
<keyword evidence="6" id="KW-0271">Exosome</keyword>
<dbReference type="Pfam" id="PF01138">
    <property type="entry name" value="RNase_PH"/>
    <property type="match status" value="1"/>
</dbReference>
<evidence type="ECO:0000256" key="8">
    <source>
        <dbReference type="ARBA" id="ARBA00023242"/>
    </source>
</evidence>
<evidence type="ECO:0000256" key="5">
    <source>
        <dbReference type="ARBA" id="ARBA00022552"/>
    </source>
</evidence>
<dbReference type="Proteomes" id="UP000054466">
    <property type="component" value="Unassembled WGS sequence"/>
</dbReference>
<evidence type="ECO:0000256" key="6">
    <source>
        <dbReference type="ARBA" id="ARBA00022835"/>
    </source>
</evidence>
<name>A0A0D2CRU0_9EURO</name>
<dbReference type="GO" id="GO:0016075">
    <property type="term" value="P:rRNA catabolic process"/>
    <property type="evidence" value="ECO:0007669"/>
    <property type="project" value="TreeGrafter"/>
</dbReference>
<dbReference type="PANTHER" id="PTHR11953">
    <property type="entry name" value="EXOSOME COMPLEX COMPONENT"/>
    <property type="match status" value="1"/>
</dbReference>
<dbReference type="GO" id="GO:0000177">
    <property type="term" value="C:cytoplasmic exosome (RNase complex)"/>
    <property type="evidence" value="ECO:0007669"/>
    <property type="project" value="TreeGrafter"/>
</dbReference>
<dbReference type="GO" id="GO:0005730">
    <property type="term" value="C:nucleolus"/>
    <property type="evidence" value="ECO:0007669"/>
    <property type="project" value="TreeGrafter"/>
</dbReference>
<protein>
    <recommendedName>
        <fullName evidence="10">Exoribonuclease phosphorolytic domain-containing protein</fullName>
    </recommendedName>
</protein>
<keyword evidence="12" id="KW-1185">Reference proteome</keyword>
<dbReference type="GO" id="GO:0071051">
    <property type="term" value="P:poly(A)-dependent snoRNA 3'-end processing"/>
    <property type="evidence" value="ECO:0007669"/>
    <property type="project" value="TreeGrafter"/>
</dbReference>
<evidence type="ECO:0000256" key="3">
    <source>
        <dbReference type="ARBA" id="ARBA00006678"/>
    </source>
</evidence>
<evidence type="ECO:0000259" key="10">
    <source>
        <dbReference type="Pfam" id="PF01138"/>
    </source>
</evidence>
<keyword evidence="8" id="KW-0539">Nucleus</keyword>
<keyword evidence="5" id="KW-0698">rRNA processing</keyword>
<dbReference type="InterPro" id="IPR027408">
    <property type="entry name" value="PNPase/RNase_PH_dom_sf"/>
</dbReference>
<dbReference type="GeneID" id="27339907"/>
<dbReference type="Gene3D" id="3.30.230.70">
    <property type="entry name" value="GHMP Kinase, N-terminal domain"/>
    <property type="match status" value="1"/>
</dbReference>
<dbReference type="OrthoDB" id="2504340at2759"/>
<organism evidence="11 12">
    <name type="scientific">Cladophialophora immunda</name>
    <dbReference type="NCBI Taxonomy" id="569365"/>
    <lineage>
        <taxon>Eukaryota</taxon>
        <taxon>Fungi</taxon>
        <taxon>Dikarya</taxon>
        <taxon>Ascomycota</taxon>
        <taxon>Pezizomycotina</taxon>
        <taxon>Eurotiomycetes</taxon>
        <taxon>Chaetothyriomycetidae</taxon>
        <taxon>Chaetothyriales</taxon>
        <taxon>Herpotrichiellaceae</taxon>
        <taxon>Cladophialophora</taxon>
    </lineage>
</organism>
<evidence type="ECO:0000256" key="9">
    <source>
        <dbReference type="SAM" id="MobiDB-lite"/>
    </source>
</evidence>
<dbReference type="InterPro" id="IPR036345">
    <property type="entry name" value="ExoRNase_PH_dom2_sf"/>
</dbReference>
<keyword evidence="4" id="KW-0963">Cytoplasm</keyword>
<dbReference type="GO" id="GO:0003723">
    <property type="term" value="F:RNA binding"/>
    <property type="evidence" value="ECO:0007669"/>
    <property type="project" value="UniProtKB-KW"/>
</dbReference>
<dbReference type="GO" id="GO:0006364">
    <property type="term" value="P:rRNA processing"/>
    <property type="evidence" value="ECO:0007669"/>
    <property type="project" value="UniProtKB-KW"/>
</dbReference>
<dbReference type="GO" id="GO:0071028">
    <property type="term" value="P:nuclear mRNA surveillance"/>
    <property type="evidence" value="ECO:0007669"/>
    <property type="project" value="TreeGrafter"/>
</dbReference>
<accession>A0A0D2CRU0</accession>
<reference evidence="11 12" key="1">
    <citation type="submission" date="2015-01" db="EMBL/GenBank/DDBJ databases">
        <title>The Genome Sequence of Cladophialophora immunda CBS83496.</title>
        <authorList>
            <consortium name="The Broad Institute Genomics Platform"/>
            <person name="Cuomo C."/>
            <person name="de Hoog S."/>
            <person name="Gorbushina A."/>
            <person name="Stielow B."/>
            <person name="Teixiera M."/>
            <person name="Abouelleil A."/>
            <person name="Chapman S.B."/>
            <person name="Priest M."/>
            <person name="Young S.K."/>
            <person name="Wortman J."/>
            <person name="Nusbaum C."/>
            <person name="Birren B."/>
        </authorList>
    </citation>
    <scope>NUCLEOTIDE SEQUENCE [LARGE SCALE GENOMIC DNA]</scope>
    <source>
        <strain evidence="11 12">CBS 83496</strain>
    </source>
</reference>
<feature type="region of interest" description="Disordered" evidence="9">
    <location>
        <begin position="1"/>
        <end position="24"/>
    </location>
</feature>
<dbReference type="SUPFAM" id="SSF55666">
    <property type="entry name" value="Ribonuclease PH domain 2-like"/>
    <property type="match status" value="1"/>
</dbReference>
<sequence>MSDRRRINGPAATTSPPVFAPYPQTATPLRQRVRKPNELRRIFLQTGIIPSASGSAYLELESPPEPRPFLVPTSSTIKLSCSVHGPKPLPRTASFSPNVQLTASVKFAPFATRVRQGYVPNQTEKDLGLHLENALRGVLLPDRWPKSAIDVAVTVLEGEDDQEEGDRFAGLGLFNLLAAAINVAMAALADARIDCLDLLAAGVGAVIPGPDSKPLRVLDPAAVEHSEIQSSCVVGYLSSRDEIVEMWSSGSISTQNANAPTGFDELVGAAVAAARGAQTVIKEALLESMTRSQITVKKTAQGEMNDVEMNT</sequence>
<evidence type="ECO:0000313" key="11">
    <source>
        <dbReference type="EMBL" id="KIW33898.1"/>
    </source>
</evidence>
<gene>
    <name evidence="11" type="ORF">PV07_00713</name>
</gene>
<evidence type="ECO:0000256" key="4">
    <source>
        <dbReference type="ARBA" id="ARBA00022490"/>
    </source>
</evidence>
<comment type="similarity">
    <text evidence="3">Belongs to the RNase PH family.</text>
</comment>
<dbReference type="SUPFAM" id="SSF54211">
    <property type="entry name" value="Ribosomal protein S5 domain 2-like"/>
    <property type="match status" value="1"/>
</dbReference>
<dbReference type="InterPro" id="IPR001247">
    <property type="entry name" value="ExoRNase_PH_dom1"/>
</dbReference>
<dbReference type="HOGENOM" id="CLU_063514_1_2_1"/>
<evidence type="ECO:0000256" key="2">
    <source>
        <dbReference type="ARBA" id="ARBA00004496"/>
    </source>
</evidence>
<evidence type="ECO:0000256" key="1">
    <source>
        <dbReference type="ARBA" id="ARBA00004123"/>
    </source>
</evidence>
<keyword evidence="7" id="KW-0694">RNA-binding</keyword>
<dbReference type="InterPro" id="IPR050080">
    <property type="entry name" value="RNase_PH"/>
</dbReference>